<evidence type="ECO:0000313" key="1">
    <source>
        <dbReference type="EMBL" id="CAB3993179.1"/>
    </source>
</evidence>
<reference evidence="1" key="1">
    <citation type="submission" date="2020-04" db="EMBL/GenBank/DDBJ databases">
        <authorList>
            <person name="Alioto T."/>
            <person name="Alioto T."/>
            <person name="Gomez Garrido J."/>
        </authorList>
    </citation>
    <scope>NUCLEOTIDE SEQUENCE</scope>
    <source>
        <strain evidence="1">A484AB</strain>
    </source>
</reference>
<evidence type="ECO:0000313" key="2">
    <source>
        <dbReference type="Proteomes" id="UP001152795"/>
    </source>
</evidence>
<gene>
    <name evidence="1" type="ORF">PACLA_8A022916</name>
</gene>
<keyword evidence="2" id="KW-1185">Reference proteome</keyword>
<protein>
    <submittedName>
        <fullName evidence="1">Uncharacterized protein</fullName>
    </submittedName>
</protein>
<organism evidence="1 2">
    <name type="scientific">Paramuricea clavata</name>
    <name type="common">Red gorgonian</name>
    <name type="synonym">Violescent sea-whip</name>
    <dbReference type="NCBI Taxonomy" id="317549"/>
    <lineage>
        <taxon>Eukaryota</taxon>
        <taxon>Metazoa</taxon>
        <taxon>Cnidaria</taxon>
        <taxon>Anthozoa</taxon>
        <taxon>Octocorallia</taxon>
        <taxon>Malacalcyonacea</taxon>
        <taxon>Plexauridae</taxon>
        <taxon>Paramuricea</taxon>
    </lineage>
</organism>
<dbReference type="EMBL" id="CACRXK020002204">
    <property type="protein sequence ID" value="CAB3993179.1"/>
    <property type="molecule type" value="Genomic_DNA"/>
</dbReference>
<dbReference type="OrthoDB" id="5983224at2759"/>
<feature type="non-terminal residue" evidence="1">
    <location>
        <position position="1"/>
    </location>
</feature>
<accession>A0A6S7GSZ0</accession>
<dbReference type="Proteomes" id="UP001152795">
    <property type="component" value="Unassembled WGS sequence"/>
</dbReference>
<name>A0A6S7GSZ0_PARCT</name>
<comment type="caution">
    <text evidence="1">The sequence shown here is derived from an EMBL/GenBank/DDBJ whole genome shotgun (WGS) entry which is preliminary data.</text>
</comment>
<sequence>ELRKAIRREIDILEQSEHVFTAKLLPTFCLTKGLILNARKPFPFPHLVGQLHRSKVKDWLSPLPNIAQIPSAESDHIRIQSPNETFSYRDLTKKGFWHNDVVKAKKLEKQHQGLTSNTLFCLSTKRSDCAHRTCIAIKASGPLENGKTIKIKICGDGTNIGKRLSVVNITYTILNENKLAMSEKGNYLLAVTRAKESYETLAESLKDLIKEMELLTEITLDNITYPLEYFLGGDWKFLASDMCVIGGANADYACIWCLCPKLKRQLKGKISTHGQ</sequence>
<feature type="non-terminal residue" evidence="1">
    <location>
        <position position="275"/>
    </location>
</feature>
<dbReference type="AlphaFoldDB" id="A0A6S7GSZ0"/>
<dbReference type="PANTHER" id="PTHR31424:SF5">
    <property type="entry name" value="APPLE DOMAIN-CONTAINING PROTEIN"/>
    <property type="match status" value="1"/>
</dbReference>
<dbReference type="PANTHER" id="PTHR31424">
    <property type="entry name" value="PROTEIN CBG23806"/>
    <property type="match status" value="1"/>
</dbReference>
<proteinExistence type="predicted"/>